<dbReference type="InterPro" id="IPR006660">
    <property type="entry name" value="Arsenate_reductase-like"/>
</dbReference>
<comment type="caution">
    <text evidence="3">The sequence shown here is derived from an EMBL/GenBank/DDBJ whole genome shotgun (WGS) entry which is preliminary data.</text>
</comment>
<accession>A0A0A2WLM4</accession>
<organism evidence="3 4">
    <name type="scientific">Lysobacter dokdonensis DS-58</name>
    <dbReference type="NCBI Taxonomy" id="1300345"/>
    <lineage>
        <taxon>Bacteria</taxon>
        <taxon>Pseudomonadati</taxon>
        <taxon>Pseudomonadota</taxon>
        <taxon>Gammaproteobacteria</taxon>
        <taxon>Lysobacterales</taxon>
        <taxon>Lysobacteraceae</taxon>
        <taxon>Noviluteimonas</taxon>
    </lineage>
</organism>
<dbReference type="InterPro" id="IPR036249">
    <property type="entry name" value="Thioredoxin-like_sf"/>
</dbReference>
<proteinExistence type="inferred from homology"/>
<dbReference type="EMBL" id="JRKJ01000002">
    <property type="protein sequence ID" value="KGQ20673.1"/>
    <property type="molecule type" value="Genomic_DNA"/>
</dbReference>
<protein>
    <submittedName>
        <fullName evidence="3">ArsC family protein</fullName>
    </submittedName>
</protein>
<dbReference type="RefSeq" id="WP_036165273.1">
    <property type="nucleotide sequence ID" value="NZ_JRKJ01000002.1"/>
</dbReference>
<dbReference type="Gene3D" id="3.40.30.10">
    <property type="entry name" value="Glutaredoxin"/>
    <property type="match status" value="1"/>
</dbReference>
<dbReference type="InterPro" id="IPR006504">
    <property type="entry name" value="Tscrpt_reg_Spx/MgsR"/>
</dbReference>
<dbReference type="SUPFAM" id="SSF52833">
    <property type="entry name" value="Thioredoxin-like"/>
    <property type="match status" value="1"/>
</dbReference>
<reference evidence="3 4" key="1">
    <citation type="submission" date="2014-09" db="EMBL/GenBank/DDBJ databases">
        <title>Genome sequences of Lysobacter dokdonensis DS-58.</title>
        <authorList>
            <person name="Kim J.F."/>
            <person name="Kwak M.-J."/>
        </authorList>
    </citation>
    <scope>NUCLEOTIDE SEQUENCE [LARGE SCALE GENOMIC DNA]</scope>
    <source>
        <strain evidence="3 4">DS-58</strain>
    </source>
</reference>
<evidence type="ECO:0000313" key="3">
    <source>
        <dbReference type="EMBL" id="KGQ20673.1"/>
    </source>
</evidence>
<dbReference type="NCBIfam" id="TIGR01617">
    <property type="entry name" value="arsC_related"/>
    <property type="match status" value="1"/>
</dbReference>
<comment type="similarity">
    <text evidence="1 2">Belongs to the ArsC family.</text>
</comment>
<keyword evidence="4" id="KW-1185">Reference proteome</keyword>
<dbReference type="PANTHER" id="PTHR30041">
    <property type="entry name" value="ARSENATE REDUCTASE"/>
    <property type="match status" value="1"/>
</dbReference>
<dbReference type="Proteomes" id="UP000030518">
    <property type="component" value="Unassembled WGS sequence"/>
</dbReference>
<name>A0A0A2WLM4_9GAMM</name>
<evidence type="ECO:0000256" key="2">
    <source>
        <dbReference type="PROSITE-ProRule" id="PRU01282"/>
    </source>
</evidence>
<gene>
    <name evidence="3" type="ORF">LF41_1212</name>
</gene>
<dbReference type="Pfam" id="PF03960">
    <property type="entry name" value="ArsC"/>
    <property type="match status" value="1"/>
</dbReference>
<dbReference type="STRING" id="1300345.LF41_1212"/>
<dbReference type="OrthoDB" id="9803749at2"/>
<evidence type="ECO:0000313" key="4">
    <source>
        <dbReference type="Proteomes" id="UP000030518"/>
    </source>
</evidence>
<dbReference type="PATRIC" id="fig|1300345.3.peg.512"/>
<dbReference type="AlphaFoldDB" id="A0A0A2WLM4"/>
<dbReference type="eggNOG" id="COG1393">
    <property type="taxonomic scope" value="Bacteria"/>
</dbReference>
<dbReference type="PROSITE" id="PS51353">
    <property type="entry name" value="ARSC"/>
    <property type="match status" value="1"/>
</dbReference>
<sequence length="124" mass="14104">MTTLYGLSNCDTCKKARNWLQRFGVEHTFVDYRDNRQAAATLADWAKQAGGWDALINKSSTTWRQLPPNRKTPGSDAEWQLLLKEYPQLIRRPVVVTDDGVVTQGFTDNGFKARFANALQERAK</sequence>
<dbReference type="PANTHER" id="PTHR30041:SF8">
    <property type="entry name" value="PROTEIN YFFB"/>
    <property type="match status" value="1"/>
</dbReference>
<evidence type="ECO:0000256" key="1">
    <source>
        <dbReference type="ARBA" id="ARBA00007198"/>
    </source>
</evidence>